<keyword evidence="4" id="KW-0479">Metal-binding</keyword>
<evidence type="ECO:0000313" key="12">
    <source>
        <dbReference type="Proteomes" id="UP000734854"/>
    </source>
</evidence>
<evidence type="ECO:0000256" key="3">
    <source>
        <dbReference type="ARBA" id="ARBA00022679"/>
    </source>
</evidence>
<dbReference type="InterPro" id="IPR010543">
    <property type="entry name" value="DUF1117"/>
</dbReference>
<evidence type="ECO:0000256" key="7">
    <source>
        <dbReference type="ARBA" id="ARBA00022833"/>
    </source>
</evidence>
<reference evidence="11 12" key="1">
    <citation type="submission" date="2020-08" db="EMBL/GenBank/DDBJ databases">
        <title>Plant Genome Project.</title>
        <authorList>
            <person name="Zhang R.-G."/>
        </authorList>
    </citation>
    <scope>NUCLEOTIDE SEQUENCE [LARGE SCALE GENOMIC DNA]</scope>
    <source>
        <tissue evidence="11">Rhizome</tissue>
    </source>
</reference>
<dbReference type="GO" id="GO:0008270">
    <property type="term" value="F:zinc ion binding"/>
    <property type="evidence" value="ECO:0007669"/>
    <property type="project" value="UniProtKB-KW"/>
</dbReference>
<feature type="region of interest" description="Disordered" evidence="9">
    <location>
        <begin position="289"/>
        <end position="322"/>
    </location>
</feature>
<dbReference type="EMBL" id="JACMSC010000015">
    <property type="protein sequence ID" value="KAG6487310.1"/>
    <property type="molecule type" value="Genomic_DNA"/>
</dbReference>
<evidence type="ECO:0000256" key="9">
    <source>
        <dbReference type="SAM" id="MobiDB-lite"/>
    </source>
</evidence>
<dbReference type="GO" id="GO:0016567">
    <property type="term" value="P:protein ubiquitination"/>
    <property type="evidence" value="ECO:0007669"/>
    <property type="project" value="TreeGrafter"/>
</dbReference>
<keyword evidence="6" id="KW-0833">Ubl conjugation pathway</keyword>
<dbReference type="Pfam" id="PF13639">
    <property type="entry name" value="zf-RING_2"/>
    <property type="match status" value="1"/>
</dbReference>
<protein>
    <recommendedName>
        <fullName evidence="2">RING-type E3 ubiquitin transferase</fullName>
        <ecNumber evidence="2">2.3.2.27</ecNumber>
    </recommendedName>
</protein>
<dbReference type="Pfam" id="PF06547">
    <property type="entry name" value="DUF1117"/>
    <property type="match status" value="1"/>
</dbReference>
<evidence type="ECO:0000256" key="4">
    <source>
        <dbReference type="ARBA" id="ARBA00022723"/>
    </source>
</evidence>
<sequence length="342" mass="37893">MSSSMATPSSYWCYRCSRLVLLQPQDAIVCPNCDGGFLEQIDSPPNRFHSRAESRQRRRRRHATASSPDSHEGGDVGALEADRSHEPSDLRRHRHRHRRTSASGRSPFNPVILLRNPSRGGTSFELYHDDGTGSGLRPLPETISDRLMRSGFDRLLDHIGQIDLAGLGLARGCDNPPASKAAIESMPTVDIVAEHLANECHCAICMDPFELETKAREMPCKHIYHQDCILPWLSLHNSCPVCRHEMQAAKDDEPAATAESEEEETVGLTIWRLPGGGFAVGRFSGGRRAAEQQLPAASSEMDGAFNNRGASMSEPRPATPQRGRRIRRAVYTFFSYFGLSCN</sequence>
<dbReference type="PROSITE" id="PS50089">
    <property type="entry name" value="ZF_RING_2"/>
    <property type="match status" value="1"/>
</dbReference>
<dbReference type="FunFam" id="3.30.40.10:FF:000022">
    <property type="entry name" value="E3 ubiquitin-protein ligase RING1-like"/>
    <property type="match status" value="1"/>
</dbReference>
<name>A0A8J5KSJ5_ZINOF</name>
<evidence type="ECO:0000259" key="10">
    <source>
        <dbReference type="PROSITE" id="PS50089"/>
    </source>
</evidence>
<keyword evidence="3" id="KW-0808">Transferase</keyword>
<evidence type="ECO:0000256" key="8">
    <source>
        <dbReference type="PROSITE-ProRule" id="PRU00175"/>
    </source>
</evidence>
<organism evidence="11 12">
    <name type="scientific">Zingiber officinale</name>
    <name type="common">Ginger</name>
    <name type="synonym">Amomum zingiber</name>
    <dbReference type="NCBI Taxonomy" id="94328"/>
    <lineage>
        <taxon>Eukaryota</taxon>
        <taxon>Viridiplantae</taxon>
        <taxon>Streptophyta</taxon>
        <taxon>Embryophyta</taxon>
        <taxon>Tracheophyta</taxon>
        <taxon>Spermatophyta</taxon>
        <taxon>Magnoliopsida</taxon>
        <taxon>Liliopsida</taxon>
        <taxon>Zingiberales</taxon>
        <taxon>Zingiberaceae</taxon>
        <taxon>Zingiber</taxon>
    </lineage>
</organism>
<dbReference type="GO" id="GO:0061630">
    <property type="term" value="F:ubiquitin protein ligase activity"/>
    <property type="evidence" value="ECO:0007669"/>
    <property type="project" value="UniProtKB-EC"/>
</dbReference>
<feature type="region of interest" description="Disordered" evidence="9">
    <location>
        <begin position="41"/>
        <end position="112"/>
    </location>
</feature>
<feature type="compositionally biased region" description="Basic residues" evidence="9">
    <location>
        <begin position="91"/>
        <end position="100"/>
    </location>
</feature>
<dbReference type="Proteomes" id="UP000734854">
    <property type="component" value="Unassembled WGS sequence"/>
</dbReference>
<proteinExistence type="predicted"/>
<dbReference type="InterPro" id="IPR001841">
    <property type="entry name" value="Znf_RING"/>
</dbReference>
<dbReference type="PANTHER" id="PTHR15710:SF217">
    <property type="entry name" value="E3 UBIQUITIN-PROTEIN LIGASE RDUF2"/>
    <property type="match status" value="1"/>
</dbReference>
<dbReference type="Pfam" id="PF14369">
    <property type="entry name" value="Zn_ribbon_19"/>
    <property type="match status" value="1"/>
</dbReference>
<keyword evidence="12" id="KW-1185">Reference proteome</keyword>
<feature type="domain" description="RING-type" evidence="10">
    <location>
        <begin position="202"/>
        <end position="243"/>
    </location>
</feature>
<dbReference type="GO" id="GO:0005737">
    <property type="term" value="C:cytoplasm"/>
    <property type="evidence" value="ECO:0007669"/>
    <property type="project" value="TreeGrafter"/>
</dbReference>
<keyword evidence="7" id="KW-0862">Zinc</keyword>
<keyword evidence="5 8" id="KW-0863">Zinc-finger</keyword>
<dbReference type="InterPro" id="IPR039525">
    <property type="entry name" value="RNF126-like_zinc-ribbon"/>
</dbReference>
<evidence type="ECO:0000313" key="11">
    <source>
        <dbReference type="EMBL" id="KAG6487310.1"/>
    </source>
</evidence>
<dbReference type="AlphaFoldDB" id="A0A8J5KSJ5"/>
<evidence type="ECO:0000256" key="2">
    <source>
        <dbReference type="ARBA" id="ARBA00012483"/>
    </source>
</evidence>
<dbReference type="OrthoDB" id="21204at2759"/>
<dbReference type="EC" id="2.3.2.27" evidence="2"/>
<evidence type="ECO:0000256" key="5">
    <source>
        <dbReference type="ARBA" id="ARBA00022771"/>
    </source>
</evidence>
<feature type="compositionally biased region" description="Basic and acidic residues" evidence="9">
    <location>
        <begin position="69"/>
        <end position="90"/>
    </location>
</feature>
<comment type="catalytic activity">
    <reaction evidence="1">
        <text>S-ubiquitinyl-[E2 ubiquitin-conjugating enzyme]-L-cysteine + [acceptor protein]-L-lysine = [E2 ubiquitin-conjugating enzyme]-L-cysteine + N(6)-ubiquitinyl-[acceptor protein]-L-lysine.</text>
        <dbReference type="EC" id="2.3.2.27"/>
    </reaction>
</comment>
<evidence type="ECO:0000256" key="6">
    <source>
        <dbReference type="ARBA" id="ARBA00022786"/>
    </source>
</evidence>
<dbReference type="PANTHER" id="PTHR15710">
    <property type="entry name" value="E3 UBIQUITIN-PROTEIN LIGASE PRAJA"/>
    <property type="match status" value="1"/>
</dbReference>
<comment type="caution">
    <text evidence="11">The sequence shown here is derived from an EMBL/GenBank/DDBJ whole genome shotgun (WGS) entry which is preliminary data.</text>
</comment>
<gene>
    <name evidence="11" type="ORF">ZIOFF_055896</name>
</gene>
<evidence type="ECO:0000256" key="1">
    <source>
        <dbReference type="ARBA" id="ARBA00000900"/>
    </source>
</evidence>
<dbReference type="CDD" id="cd16667">
    <property type="entry name" value="RING-H2_RNF126-like"/>
    <property type="match status" value="1"/>
</dbReference>
<accession>A0A8J5KSJ5</accession>
<dbReference type="SMART" id="SM00184">
    <property type="entry name" value="RING"/>
    <property type="match status" value="1"/>
</dbReference>